<gene>
    <name evidence="5" type="ORF">P691DRAFT_713996</name>
</gene>
<evidence type="ECO:0000256" key="3">
    <source>
        <dbReference type="SAM" id="MobiDB-lite"/>
    </source>
</evidence>
<keyword evidence="6" id="KW-1185">Reference proteome</keyword>
<protein>
    <recommendedName>
        <fullName evidence="4">Histone chaperone RTT106/FACT complex subunit SPT16-like middle domain-containing protein</fullName>
    </recommendedName>
</protein>
<dbReference type="OrthoDB" id="75754at2759"/>
<dbReference type="EMBL" id="MU151562">
    <property type="protein sequence ID" value="KAF9442820.1"/>
    <property type="molecule type" value="Genomic_DNA"/>
</dbReference>
<evidence type="ECO:0000259" key="4">
    <source>
        <dbReference type="SMART" id="SM01287"/>
    </source>
</evidence>
<feature type="compositionally biased region" description="Basic and acidic residues" evidence="3">
    <location>
        <begin position="399"/>
        <end position="410"/>
    </location>
</feature>
<dbReference type="Pfam" id="PF08512">
    <property type="entry name" value="Rttp106-like_middle"/>
    <property type="match status" value="1"/>
</dbReference>
<dbReference type="GO" id="GO:0042393">
    <property type="term" value="F:histone binding"/>
    <property type="evidence" value="ECO:0007669"/>
    <property type="project" value="TreeGrafter"/>
</dbReference>
<feature type="region of interest" description="Disordered" evidence="3">
    <location>
        <begin position="70"/>
        <end position="115"/>
    </location>
</feature>
<dbReference type="PANTHER" id="PTHR45849:SF3">
    <property type="entry name" value="HISTONE CHAPERONE RTT106"/>
    <property type="match status" value="1"/>
</dbReference>
<dbReference type="AlphaFoldDB" id="A0A9P5X405"/>
<evidence type="ECO:0000256" key="1">
    <source>
        <dbReference type="ARBA" id="ARBA00006159"/>
    </source>
</evidence>
<dbReference type="InterPro" id="IPR050454">
    <property type="entry name" value="RTT106/SSRP1_HistChap/FACT"/>
</dbReference>
<comment type="similarity">
    <text evidence="1">Belongs to the RTT106 family.</text>
</comment>
<accession>A0A9P5X405</accession>
<feature type="region of interest" description="Disordered" evidence="3">
    <location>
        <begin position="394"/>
        <end position="491"/>
    </location>
</feature>
<feature type="compositionally biased region" description="Basic and acidic residues" evidence="3">
    <location>
        <begin position="341"/>
        <end position="352"/>
    </location>
</feature>
<comment type="caution">
    <text evidence="5">The sequence shown here is derived from an EMBL/GenBank/DDBJ whole genome shotgun (WGS) entry which is preliminary data.</text>
</comment>
<dbReference type="Proteomes" id="UP000807342">
    <property type="component" value="Unassembled WGS sequence"/>
</dbReference>
<dbReference type="SUPFAM" id="SSF50729">
    <property type="entry name" value="PH domain-like"/>
    <property type="match status" value="1"/>
</dbReference>
<name>A0A9P5X405_9AGAR</name>
<dbReference type="SMART" id="SM01287">
    <property type="entry name" value="Rtt106"/>
    <property type="match status" value="1"/>
</dbReference>
<evidence type="ECO:0000256" key="2">
    <source>
        <dbReference type="ARBA" id="ARBA00025370"/>
    </source>
</evidence>
<dbReference type="PANTHER" id="PTHR45849">
    <property type="entry name" value="FACT COMPLEX SUBUNIT SSRP1"/>
    <property type="match status" value="1"/>
</dbReference>
<feature type="region of interest" description="Disordered" evidence="3">
    <location>
        <begin position="335"/>
        <end position="375"/>
    </location>
</feature>
<feature type="domain" description="Histone chaperone RTT106/FACT complex subunit SPT16-like middle" evidence="4">
    <location>
        <begin position="277"/>
        <end position="395"/>
    </location>
</feature>
<dbReference type="GO" id="GO:0031491">
    <property type="term" value="F:nucleosome binding"/>
    <property type="evidence" value="ECO:0007669"/>
    <property type="project" value="TreeGrafter"/>
</dbReference>
<sequence length="528" mass="57071">MEANANAFHAISPYLPEKVLQGLRSTPVDDLALDNLVRLIGGAEPSPHSTIDVRGEWSAQQTSIAAALSSFNRSSDNKRSLEDSESDPAAKRPRISPPEATAPPPSNDVNTGRPIFALSPISTTAPVRKKADLNVRENTLVFVNSTTKALDTPPIPLSILRRAFLLPTRGKTKPHWTVVILSADSQSSTRVKQAKGSNDEHPQIVFGVDAKVTTVLSTTIYDAEGNPTTTAHPKSTESLPILREFLSHLRIPVFEPTPNVFKSAVPGLGKNANPDGVPGIEAYRAAKPGSLWFMREGILWGESKPCEFWAVEDFIGRTEGLKIIGGVGKTCSVILTRRSRPSPDDKEGKNNSEEASMDEPEEDFGEETEFSMIDSKEKEGIEVWVKQYRHLFGTAGGRTPEEPPKAEDVPKGPLTIHHLGDETDESDEDFTASSDNDSSEGSNADESDEDSESQEEDEGGEGGEDEAEASVASGEGESEEELDPKHHPLLRAGALPRMSKAVMDMAVGMVVDDVVGGDSDEEVDELME</sequence>
<organism evidence="5 6">
    <name type="scientific">Macrolepiota fuliginosa MF-IS2</name>
    <dbReference type="NCBI Taxonomy" id="1400762"/>
    <lineage>
        <taxon>Eukaryota</taxon>
        <taxon>Fungi</taxon>
        <taxon>Dikarya</taxon>
        <taxon>Basidiomycota</taxon>
        <taxon>Agaricomycotina</taxon>
        <taxon>Agaricomycetes</taxon>
        <taxon>Agaricomycetidae</taxon>
        <taxon>Agaricales</taxon>
        <taxon>Agaricineae</taxon>
        <taxon>Agaricaceae</taxon>
        <taxon>Macrolepiota</taxon>
    </lineage>
</organism>
<dbReference type="InterPro" id="IPR011993">
    <property type="entry name" value="PH-like_dom_sf"/>
</dbReference>
<dbReference type="Gene3D" id="2.30.29.30">
    <property type="entry name" value="Pleckstrin-homology domain (PH domain)/Phosphotyrosine-binding domain (PTB)"/>
    <property type="match status" value="1"/>
</dbReference>
<feature type="compositionally biased region" description="Acidic residues" evidence="3">
    <location>
        <begin position="443"/>
        <end position="468"/>
    </location>
</feature>
<dbReference type="InterPro" id="IPR013719">
    <property type="entry name" value="RTT106/SPT16-like_middle_dom"/>
</dbReference>
<proteinExistence type="inferred from homology"/>
<comment type="function">
    <text evidence="2">Component of the FACT complex, a general chromatin factor that acts to reorganize nucleosomes. The FACT complex is involved in multiple processes that require DNA as a template such as mRNA elongation, DNA replication and DNA repair. During transcription elongation the FACT complex acts as a histone chaperone that both destabilizes and restores nucleosomal structure. It facilitates the passage of RNA polymerase II and transcription by promoting the dissociation of one histone H2A-H2B dimer from the nucleosome, then subsequently promotes the reestablishment of the nucleosome following the passage of RNA polymerase II.</text>
</comment>
<reference evidence="5" key="1">
    <citation type="submission" date="2020-11" db="EMBL/GenBank/DDBJ databases">
        <authorList>
            <consortium name="DOE Joint Genome Institute"/>
            <person name="Ahrendt S."/>
            <person name="Riley R."/>
            <person name="Andreopoulos W."/>
            <person name="Labutti K."/>
            <person name="Pangilinan J."/>
            <person name="Ruiz-Duenas F.J."/>
            <person name="Barrasa J.M."/>
            <person name="Sanchez-Garcia M."/>
            <person name="Camarero S."/>
            <person name="Miyauchi S."/>
            <person name="Serrano A."/>
            <person name="Linde D."/>
            <person name="Babiker R."/>
            <person name="Drula E."/>
            <person name="Ayuso-Fernandez I."/>
            <person name="Pacheco R."/>
            <person name="Padilla G."/>
            <person name="Ferreira P."/>
            <person name="Barriuso J."/>
            <person name="Kellner H."/>
            <person name="Castanera R."/>
            <person name="Alfaro M."/>
            <person name="Ramirez L."/>
            <person name="Pisabarro A.G."/>
            <person name="Kuo A."/>
            <person name="Tritt A."/>
            <person name="Lipzen A."/>
            <person name="He G."/>
            <person name="Yan M."/>
            <person name="Ng V."/>
            <person name="Cullen D."/>
            <person name="Martin F."/>
            <person name="Rosso M.-N."/>
            <person name="Henrissat B."/>
            <person name="Hibbett D."/>
            <person name="Martinez A.T."/>
            <person name="Grigoriev I.V."/>
        </authorList>
    </citation>
    <scope>NUCLEOTIDE SEQUENCE</scope>
    <source>
        <strain evidence="5">MF-IS2</strain>
    </source>
</reference>
<feature type="compositionally biased region" description="Low complexity" evidence="3">
    <location>
        <begin position="432"/>
        <end position="442"/>
    </location>
</feature>
<feature type="compositionally biased region" description="Acidic residues" evidence="3">
    <location>
        <begin position="355"/>
        <end position="369"/>
    </location>
</feature>
<evidence type="ECO:0000313" key="6">
    <source>
        <dbReference type="Proteomes" id="UP000807342"/>
    </source>
</evidence>
<evidence type="ECO:0000313" key="5">
    <source>
        <dbReference type="EMBL" id="KAF9442820.1"/>
    </source>
</evidence>